<accession>A0AAD8EYZ9</accession>
<name>A0AAD8EYZ9_BIOPF</name>
<reference evidence="1" key="2">
    <citation type="submission" date="2023-04" db="EMBL/GenBank/DDBJ databases">
        <authorList>
            <person name="Bu L."/>
            <person name="Lu L."/>
            <person name="Laidemitt M.R."/>
            <person name="Zhang S.M."/>
            <person name="Mutuku M."/>
            <person name="Mkoji G."/>
            <person name="Steinauer M."/>
            <person name="Loker E.S."/>
        </authorList>
    </citation>
    <scope>NUCLEOTIDE SEQUENCE</scope>
    <source>
        <strain evidence="1">KasaAsao</strain>
        <tissue evidence="1">Whole Snail</tissue>
    </source>
</reference>
<sequence>MEHEDIHRHCPESVYNLYCQTRTGDPRSTSGTTIHLNFLPNRPIKSTRIADTISASSGRTENTRTR</sequence>
<protein>
    <submittedName>
        <fullName evidence="1">Uncharacterized protein</fullName>
    </submittedName>
</protein>
<feature type="non-terminal residue" evidence="1">
    <location>
        <position position="66"/>
    </location>
</feature>
<reference evidence="1" key="1">
    <citation type="journal article" date="2023" name="PLoS Negl. Trop. Dis.">
        <title>A genome sequence for Biomphalaria pfeifferi, the major vector snail for the human-infecting parasite Schistosoma mansoni.</title>
        <authorList>
            <person name="Bu L."/>
            <person name="Lu L."/>
            <person name="Laidemitt M.R."/>
            <person name="Zhang S.M."/>
            <person name="Mutuku M."/>
            <person name="Mkoji G."/>
            <person name="Steinauer M."/>
            <person name="Loker E.S."/>
        </authorList>
    </citation>
    <scope>NUCLEOTIDE SEQUENCE</scope>
    <source>
        <strain evidence="1">KasaAsao</strain>
    </source>
</reference>
<dbReference type="AlphaFoldDB" id="A0AAD8EYZ9"/>
<proteinExistence type="predicted"/>
<evidence type="ECO:0000313" key="2">
    <source>
        <dbReference type="Proteomes" id="UP001233172"/>
    </source>
</evidence>
<gene>
    <name evidence="1" type="ORF">Bpfe_024830</name>
</gene>
<dbReference type="Proteomes" id="UP001233172">
    <property type="component" value="Unassembled WGS sequence"/>
</dbReference>
<dbReference type="EMBL" id="JASAOG010000176">
    <property type="protein sequence ID" value="KAK0045707.1"/>
    <property type="molecule type" value="Genomic_DNA"/>
</dbReference>
<evidence type="ECO:0000313" key="1">
    <source>
        <dbReference type="EMBL" id="KAK0045707.1"/>
    </source>
</evidence>
<organism evidence="1 2">
    <name type="scientific">Biomphalaria pfeifferi</name>
    <name type="common">Bloodfluke planorb</name>
    <name type="synonym">Freshwater snail</name>
    <dbReference type="NCBI Taxonomy" id="112525"/>
    <lineage>
        <taxon>Eukaryota</taxon>
        <taxon>Metazoa</taxon>
        <taxon>Spiralia</taxon>
        <taxon>Lophotrochozoa</taxon>
        <taxon>Mollusca</taxon>
        <taxon>Gastropoda</taxon>
        <taxon>Heterobranchia</taxon>
        <taxon>Euthyneura</taxon>
        <taxon>Panpulmonata</taxon>
        <taxon>Hygrophila</taxon>
        <taxon>Lymnaeoidea</taxon>
        <taxon>Planorbidae</taxon>
        <taxon>Biomphalaria</taxon>
    </lineage>
</organism>
<comment type="caution">
    <text evidence="1">The sequence shown here is derived from an EMBL/GenBank/DDBJ whole genome shotgun (WGS) entry which is preliminary data.</text>
</comment>
<keyword evidence="2" id="KW-1185">Reference proteome</keyword>